<dbReference type="EMBL" id="DS231617">
    <property type="protein sequence ID" value="EDU46944.1"/>
    <property type="molecule type" value="Genomic_DNA"/>
</dbReference>
<dbReference type="Pfam" id="PF25156">
    <property type="entry name" value="PNGase_A_C"/>
    <property type="match status" value="1"/>
</dbReference>
<feature type="domain" description="Peptide N-acetyl-beta-D-glucosaminyl asparaginase amidase A N-terminal" evidence="1">
    <location>
        <begin position="286"/>
        <end position="602"/>
    </location>
</feature>
<protein>
    <submittedName>
        <fullName evidence="2">Peptide-N4-(N-acetyl-beta-glucosaminyl)asparagine amidase A</fullName>
    </submittedName>
</protein>
<dbReference type="InterPro" id="IPR021102">
    <property type="entry name" value="PNGase_A"/>
</dbReference>
<proteinExistence type="predicted"/>
<dbReference type="Pfam" id="PF12222">
    <property type="entry name" value="PNGaseA"/>
    <property type="match status" value="1"/>
</dbReference>
<dbReference type="GeneID" id="6342343"/>
<reference evidence="3" key="1">
    <citation type="journal article" date="2013" name="G3 (Bethesda)">
        <title>Comparative genomics of a plant-pathogenic fungus, Pyrenophora tritici-repentis, reveals transduplication and the impact of repeat elements on pathogenicity and population divergence.</title>
        <authorList>
            <person name="Manning V.A."/>
            <person name="Pandelova I."/>
            <person name="Dhillon B."/>
            <person name="Wilhelm L.J."/>
            <person name="Goodwin S.B."/>
            <person name="Berlin A.M."/>
            <person name="Figueroa M."/>
            <person name="Freitag M."/>
            <person name="Hane J.K."/>
            <person name="Henrissat B."/>
            <person name="Holman W.H."/>
            <person name="Kodira C.D."/>
            <person name="Martin J."/>
            <person name="Oliver R.P."/>
            <person name="Robbertse B."/>
            <person name="Schackwitz W."/>
            <person name="Schwartz D.C."/>
            <person name="Spatafora J.W."/>
            <person name="Turgeon B.G."/>
            <person name="Yandava C."/>
            <person name="Young S."/>
            <person name="Zhou S."/>
            <person name="Zeng Q."/>
            <person name="Grigoriev I.V."/>
            <person name="Ma L.-J."/>
            <person name="Ciuffetti L.M."/>
        </authorList>
    </citation>
    <scope>NUCLEOTIDE SEQUENCE [LARGE SCALE GENOMIC DNA]</scope>
    <source>
        <strain evidence="3">Pt-1C-BFP</strain>
    </source>
</reference>
<organism evidence="2 3">
    <name type="scientific">Pyrenophora tritici-repentis (strain Pt-1C-BFP)</name>
    <name type="common">Wheat tan spot fungus</name>
    <name type="synonym">Drechslera tritici-repentis</name>
    <dbReference type="NCBI Taxonomy" id="426418"/>
    <lineage>
        <taxon>Eukaryota</taxon>
        <taxon>Fungi</taxon>
        <taxon>Dikarya</taxon>
        <taxon>Ascomycota</taxon>
        <taxon>Pezizomycotina</taxon>
        <taxon>Dothideomycetes</taxon>
        <taxon>Pleosporomycetidae</taxon>
        <taxon>Pleosporales</taxon>
        <taxon>Pleosporineae</taxon>
        <taxon>Pleosporaceae</taxon>
        <taxon>Pyrenophora</taxon>
    </lineage>
</organism>
<dbReference type="AlphaFoldDB" id="B2W0X1"/>
<accession>B2W0X1</accession>
<dbReference type="RefSeq" id="XP_001934439.2">
    <property type="nucleotide sequence ID" value="XM_001934404.2"/>
</dbReference>
<dbReference type="KEGG" id="ptrr:6342343"/>
<sequence length="852" mass="93501">MGASTEFIQGHGYLSLGQAVHVAQNSEGGVDQRLAQFLEKRLAEVWSKLNAQPNTYVLPSDEFALINYYRTRFGDNELVKQATRRFWDNHKGTGTQSVPQTYCTIAGGNLLRNRAKRYPVGLVYGDSQKRRFLLFSALMSTRTSILAFSFGVQRRTKIPETFRIDTSDHGVYGVRAIDHSWQVPKMVLDMGLWKHKSDGVFAWRIGRSLELDMRKSPTRAAPSYGSLSVTTLFLMLITLFQCTSASSTTPPHPHVQTHLLGRRATNESSLLQCLQVAPPVLSPAGGCHETLMQYTFARSYGQPFVGQYSPPNCSFNRVTINFTVTSAGRQFDRLALMFLDDTEVFRTSTAEPTQDGIIWSYVKDMSSYLALFKTTQKIVFDLGNLIDDTYTGSWDTVLTATFFTAEDNIDAADVIIPISARKSTQNASSAFVVPDTRAVDTVTLPQNAKKAVFSIAACGQAAEEFWWSNVLQSDVNTFGGETTLYGHSAFRELRVLIDGYIAGVVWPFPVIFTGGVVPGFWRPVVGIDAFDLQEDEIDITPFVPLLSDGQPHTFEIQVIGIDNDESGTGTFTTAIGSNWVVTGKVFIWLDDSEGPTTGTIPTISAPASSIVLQSTTYRLGNSSQSTVLGYSLEVLRSVHIESTIHTSTGSKISVWSQNVTFSNVGTLSNGGNDQLVSQSTKGTLSGSPDYRKTFDYPLSVNSSYSAPTGGNVTIDASMDRAKNVLQLGDLAFPNSWETFDYAPHTPFGGSNIVNRQNGTASYLSVPTQNKSYSAGTTEQRYTLSGIDGPQSELLYQRHIVAANNSVVYDEESYGRQLRGHSTFAAPSERFNRGGMHDFAVMAIRSMLGRGPA</sequence>
<evidence type="ECO:0000313" key="3">
    <source>
        <dbReference type="Proteomes" id="UP000001471"/>
    </source>
</evidence>
<name>B2W0X1_PYRTR</name>
<evidence type="ECO:0000259" key="1">
    <source>
        <dbReference type="Pfam" id="PF12222"/>
    </source>
</evidence>
<dbReference type="eggNOG" id="ENOG502QSXK">
    <property type="taxonomic scope" value="Eukaryota"/>
</dbReference>
<dbReference type="InterPro" id="IPR056948">
    <property type="entry name" value="PNGaseA_N"/>
</dbReference>
<dbReference type="PANTHER" id="PTHR31104">
    <property type="entry name" value="PEPTIDE-N4-(N-ACETYL-BETA-GLUCOSAMINYL)ASPARAGINE AMIDASE A PROTEIN"/>
    <property type="match status" value="1"/>
</dbReference>
<dbReference type="OrthoDB" id="1612078at2759"/>
<dbReference type="OMA" id="HQFANSY"/>
<gene>
    <name evidence="2" type="ORF">PTRG_04106</name>
</gene>
<dbReference type="InParanoid" id="B2W0X1"/>
<dbReference type="HOGENOM" id="CLU_011027_0_0_1"/>
<evidence type="ECO:0000313" key="2">
    <source>
        <dbReference type="EMBL" id="EDU46944.1"/>
    </source>
</evidence>
<dbReference type="Proteomes" id="UP000001471">
    <property type="component" value="Unassembled WGS sequence"/>
</dbReference>